<protein>
    <submittedName>
        <fullName evidence="1">Uncharacterized protein</fullName>
    </submittedName>
</protein>
<keyword evidence="2" id="KW-1185">Reference proteome</keyword>
<proteinExistence type="predicted"/>
<dbReference type="EMBL" id="JAPESX010001385">
    <property type="protein sequence ID" value="KAJ8114673.1"/>
    <property type="molecule type" value="Genomic_DNA"/>
</dbReference>
<name>A0ACC2IHS2_9PEZI</name>
<evidence type="ECO:0000313" key="2">
    <source>
        <dbReference type="Proteomes" id="UP001153334"/>
    </source>
</evidence>
<comment type="caution">
    <text evidence="1">The sequence shown here is derived from an EMBL/GenBank/DDBJ whole genome shotgun (WGS) entry which is preliminary data.</text>
</comment>
<evidence type="ECO:0000313" key="1">
    <source>
        <dbReference type="EMBL" id="KAJ8114673.1"/>
    </source>
</evidence>
<organism evidence="1 2">
    <name type="scientific">Nemania bipapillata</name>
    <dbReference type="NCBI Taxonomy" id="110536"/>
    <lineage>
        <taxon>Eukaryota</taxon>
        <taxon>Fungi</taxon>
        <taxon>Dikarya</taxon>
        <taxon>Ascomycota</taxon>
        <taxon>Pezizomycotina</taxon>
        <taxon>Sordariomycetes</taxon>
        <taxon>Xylariomycetidae</taxon>
        <taxon>Xylariales</taxon>
        <taxon>Xylariaceae</taxon>
        <taxon>Nemania</taxon>
    </lineage>
</organism>
<gene>
    <name evidence="1" type="ORF">ONZ43_g4847</name>
</gene>
<accession>A0ACC2IHS2</accession>
<reference evidence="1" key="1">
    <citation type="submission" date="2022-11" db="EMBL/GenBank/DDBJ databases">
        <title>Genome Sequence of Nemania bipapillata.</title>
        <authorList>
            <person name="Buettner E."/>
        </authorList>
    </citation>
    <scope>NUCLEOTIDE SEQUENCE</scope>
    <source>
        <strain evidence="1">CP14</strain>
    </source>
</reference>
<dbReference type="Proteomes" id="UP001153334">
    <property type="component" value="Unassembled WGS sequence"/>
</dbReference>
<sequence>MEEVNDYRALYEQERRAKEQIQRERCQIRQETRQIQRERRQIRQETHQIKLETSQIKLRTRQLEYETAQLMQELQQQRSQTNPQSLEAYLAQVSRLQAHAVRLLLHRHSGQIPRDVQAASAQSRSSQSTTSGRTDIEEKFYPLRLRPWTAFSDEVQRVGFARIYATLHGGEDGEKEKNEKNGLPSRFWVQKDEETLVNHLPLKVLEQEGGLNAGRIHYFLNAVLLTPTSNILNQYLNQDKSSGSNKKIFFDAAVQSVVGVSQSNSDSPRVQRKVKPDCAVLYIDADDSLSIAASSARLIAVGEHKSCHAIRAASVAQMIRGPLPEDFIIRRARQVLARRESKSAGQPTTAAQASRSAQDVEWAWAWRWGWERESELASRPTTPEAGAASSKTEKIDQQTYFAYALAQAYHYMLVSGVEYGYLSNAEVLVFLRIREDDGTSLYYHVALFPIPIPIPIPAATEDAGGFQLPHAVAEAPFPAPGDPVGELALGALPISQMGSFCDLAIHATRRPPSWVLEQTRRLAQFPNLPSGVAAQYDGRPSSQLGRRRRSDDNNHGDDNNDNNDNNNDSNIPCQLPTPTHGHHGLVMMMAT</sequence>